<feature type="non-terminal residue" evidence="3">
    <location>
        <position position="1"/>
    </location>
</feature>
<feature type="compositionally biased region" description="Basic and acidic residues" evidence="1">
    <location>
        <begin position="19"/>
        <end position="28"/>
    </location>
</feature>
<reference evidence="3 4" key="1">
    <citation type="submission" date="2016-10" db="EMBL/GenBank/DDBJ databases">
        <title>Rodentibacter gen. nov. and new species.</title>
        <authorList>
            <person name="Christensen H."/>
        </authorList>
    </citation>
    <scope>NUCLEOTIDE SEQUENCE [LARGE SCALE GENOMIC DNA]</scope>
    <source>
        <strain evidence="3 4">CCUG17206</strain>
    </source>
</reference>
<feature type="region of interest" description="Disordered" evidence="1">
    <location>
        <begin position="1"/>
        <end position="35"/>
    </location>
</feature>
<dbReference type="Proteomes" id="UP000189433">
    <property type="component" value="Unassembled WGS sequence"/>
</dbReference>
<accession>A0A1V3IMR9</accession>
<dbReference type="Pfam" id="PF17936">
    <property type="entry name" value="Big_6"/>
    <property type="match status" value="1"/>
</dbReference>
<evidence type="ECO:0000313" key="3">
    <source>
        <dbReference type="EMBL" id="OOF43342.1"/>
    </source>
</evidence>
<comment type="caution">
    <text evidence="3">The sequence shown here is derived from an EMBL/GenBank/DDBJ whole genome shotgun (WGS) entry which is preliminary data.</text>
</comment>
<keyword evidence="4" id="KW-1185">Reference proteome</keyword>
<dbReference type="OrthoDB" id="5672272at2"/>
<dbReference type="InterPro" id="IPR041498">
    <property type="entry name" value="Big_6"/>
</dbReference>
<evidence type="ECO:0000313" key="4">
    <source>
        <dbReference type="Proteomes" id="UP000189433"/>
    </source>
</evidence>
<gene>
    <name evidence="3" type="ORF">BKK50_05065</name>
</gene>
<dbReference type="InterPro" id="IPR011049">
    <property type="entry name" value="Serralysin-like_metalloprot_C"/>
</dbReference>
<dbReference type="InterPro" id="IPR013783">
    <property type="entry name" value="Ig-like_fold"/>
</dbReference>
<dbReference type="Gene3D" id="2.160.20.160">
    <property type="match status" value="3"/>
</dbReference>
<organism evidence="3 4">
    <name type="scientific">Rodentibacter rarus</name>
    <dbReference type="NCBI Taxonomy" id="1908260"/>
    <lineage>
        <taxon>Bacteria</taxon>
        <taxon>Pseudomonadati</taxon>
        <taxon>Pseudomonadota</taxon>
        <taxon>Gammaproteobacteria</taxon>
        <taxon>Pasteurellales</taxon>
        <taxon>Pasteurellaceae</taxon>
        <taxon>Rodentibacter</taxon>
    </lineage>
</organism>
<dbReference type="Gene3D" id="2.60.40.10">
    <property type="entry name" value="Immunoglobulins"/>
    <property type="match status" value="1"/>
</dbReference>
<dbReference type="PRINTS" id="PR00313">
    <property type="entry name" value="CABNDNGRPT"/>
</dbReference>
<protein>
    <recommendedName>
        <fullName evidence="2">Bacterial Ig domain-containing protein</fullName>
    </recommendedName>
</protein>
<dbReference type="RefSeq" id="WP_077415980.1">
    <property type="nucleotide sequence ID" value="NZ_MLHJ01000039.1"/>
</dbReference>
<evidence type="ECO:0000259" key="2">
    <source>
        <dbReference type="Pfam" id="PF17936"/>
    </source>
</evidence>
<dbReference type="EMBL" id="MLHJ01000039">
    <property type="protein sequence ID" value="OOF43342.1"/>
    <property type="molecule type" value="Genomic_DNA"/>
</dbReference>
<sequence>VDAKVVDEAGNEGPSLGDEATRDTKAPDDSTTTVTVDTVAGDDNKVDPVEAKQATQAVTGQVTGEFKEGDAVVIKVGDEVIGNGTVNADGSFSVNVPTEKLTNAADKKVTATVTATDPAGNTGDVVSVEKPYTVDLGRTAPTVTIGTKEDKPYNNGVEYITKDEIEPANESAVEKVSVSVAIPDDAKAGDTLTLTTNTDAAPITYRVQAGDIGKTVTQSVTAPADGKELTVSATITAVDNANTVSAAGEAKATRDTSAKIEITIGGPDYFAEHPDSDLDGPYVPVIVSEDRKTMSSATGKVIRDVEEVLYSGEVNQDGNVRVTFTLPSDAKVGDTLIYKVDAGGKRKVEYNDEGQLIFGETTSEHTYHSGESKVLTASDIDAGKVEVYVWAPNVGGQTIDVTASLTDLLGNKGEDVQFSLRERTTVSKGEVDLVGDPAELELSVSANTETEVEGKNLATAYEGVADSQLTYTVSLNKPAQKDYKVAIKLSGNGITTDEYTVEGATAQWYKDGITTADGADVAAEGSIVVVTISKGDSAARFTLTPKADNVAEGTEVVTAEVVPTVFKFGIDEGKVGGNGNFYTLGDKTVAEGAIAEVTPPKVSIGVEGNITEDVLYPATEEDMDETTVLTYTVKLDKAQPTDTVVKVKLSGKATAEDYTLSGVENLKEVAETIGEGDEAKTVTYNEFEVKVPAGQTSATFTVNPVREEEGANFNFEGPETVVATIQTAADNKYEVAEINTDTNTGGQAIGLILDASPTALPHLNGDIALAYGESASHLERTWNKTLAVSNTAKTVSTVPGKDSAGLYKDYGDAIVMTDRADNLNIGYYANGEASGTQGNFANFADSGSSGNKTDNNQSLSTIDTGKGDDMVRIKGAQIAGTRLYLGEGNDTYELGNFEKAFNDKERRGNFGATAALKDTYIFAESGNDTIKIGGHSNGYLYAGSGSDTVTIDGIANGDIDLGSGRAMPSEYLTKYQDGSDRSLGNDTNVDSATDENRLTIEGNGTSATVSHTSNIYGGEGKDIIEIKKGWYAGSAHMELGNGDNVVTIAEGVGANAVITTGSGNDTVSVTGEHRGTMNLGDGVNTVSVGGAASGNINAGSGNDTVTVTGAFSGIMNLDDGRNVISIGGGNGDITTTNGDDSFTSNGRYTGNVNLGDGTNVIHIDGDYVRNPLNVAARKSMTVGSGDDEITITGEFGANDINLGDGQNTLSIGGAASGNINAGSGDDKVDITGVFSGTMDLGDGTNTATVGGNFSGTYNGGAGSDTLNVGGNFTGTFNGGNGDDTIKVDGTTINGTINGGEGNDTLIVTGAGVTINFSNIMNVETIDIRGSGANTLTDLRVNSVKESEPASIYIKGDADDKVNIGYQLGTNLKEGLTGPSWTQGAAVPHDDVTYNTWTYTSGGTTHTVYIQEGVQVI</sequence>
<proteinExistence type="predicted"/>
<dbReference type="SUPFAM" id="SSF51120">
    <property type="entry name" value="beta-Roll"/>
    <property type="match status" value="1"/>
</dbReference>
<name>A0A1V3IMR9_9PAST</name>
<feature type="domain" description="Bacterial Ig" evidence="2">
    <location>
        <begin position="56"/>
        <end position="129"/>
    </location>
</feature>
<evidence type="ECO:0000256" key="1">
    <source>
        <dbReference type="SAM" id="MobiDB-lite"/>
    </source>
</evidence>
<dbReference type="STRING" id="1908260.BKK50_05065"/>